<dbReference type="InterPro" id="IPR036100">
    <property type="entry name" value="QueA_sf"/>
</dbReference>
<reference evidence="5 6" key="1">
    <citation type="submission" date="2023-02" db="EMBL/GenBank/DDBJ databases">
        <title>Dictyobacter halimunensis sp. nov., a new member of the class Ktedonobacteria from forest soil in a geothermal area.</title>
        <authorList>
            <person name="Rachmania M.K."/>
            <person name="Ningsih F."/>
            <person name="Sakai Y."/>
            <person name="Yabe S."/>
            <person name="Yokota A."/>
            <person name="Sjamsuridzal W."/>
        </authorList>
    </citation>
    <scope>NUCLEOTIDE SEQUENCE [LARGE SCALE GENOMIC DNA]</scope>
    <source>
        <strain evidence="5 6">S3.2.2.5</strain>
    </source>
</reference>
<dbReference type="EMBL" id="BSRI01000002">
    <property type="protein sequence ID" value="GLV56118.1"/>
    <property type="molecule type" value="Genomic_DNA"/>
</dbReference>
<dbReference type="InterPro" id="IPR003699">
    <property type="entry name" value="QueA"/>
</dbReference>
<dbReference type="Pfam" id="PF02547">
    <property type="entry name" value="Queuosine_synth"/>
    <property type="match status" value="1"/>
</dbReference>
<dbReference type="InterPro" id="IPR042118">
    <property type="entry name" value="QueA_dom1"/>
</dbReference>
<dbReference type="SUPFAM" id="SSF111337">
    <property type="entry name" value="QueA-like"/>
    <property type="match status" value="1"/>
</dbReference>
<dbReference type="RefSeq" id="WP_338251138.1">
    <property type="nucleotide sequence ID" value="NZ_BSRI01000002.1"/>
</dbReference>
<dbReference type="Gene3D" id="2.40.10.240">
    <property type="entry name" value="QueA-like"/>
    <property type="match status" value="1"/>
</dbReference>
<proteinExistence type="predicted"/>
<comment type="caution">
    <text evidence="5">The sequence shown here is derived from an EMBL/GenBank/DDBJ whole genome shotgun (WGS) entry which is preliminary data.</text>
</comment>
<evidence type="ECO:0000313" key="5">
    <source>
        <dbReference type="EMBL" id="GLV56118.1"/>
    </source>
</evidence>
<sequence length="371" mass="41240">MMYVNADSFHAPDVIQSMDFILPPELEATMPPEARGLTRDAVRLMVSYRSDDHIVHSRFQHIGAFLQAGDVVVINTSATMRAAVPATRDDGTSVVAHLSTRLPADLWVVEIRQYEGKTTRPFFHIQPGETLSLLDGATLTLHTPHDQHYRVLDRSSKGSPRLWIATLHLPGATMLESYLNSHGSPIRYSYVRDEWPIEYYQTVYANEVGSAEMPSAGRAFTAALLTSLIANGVQIVPLLLHTGVASLEGHELPYEEFYRIPAITARMINIARHEGRRLIAVGTTVVRALETVTTTDGVTHPGEGWTRTIVTPERGIHSVDALLTGFHEPQATHLAMLEALASRHHLQLTYQAALEQGYLWHEFGDLHLILP</sequence>
<keyword evidence="6" id="KW-1185">Reference proteome</keyword>
<dbReference type="PANTHER" id="PTHR30307:SF0">
    <property type="entry name" value="S-ADENOSYLMETHIONINE:TRNA RIBOSYLTRANSFERASE-ISOMERASE"/>
    <property type="match status" value="1"/>
</dbReference>
<name>A0ABQ6FUA9_9CHLR</name>
<dbReference type="InterPro" id="IPR042119">
    <property type="entry name" value="QueA_dom2"/>
</dbReference>
<evidence type="ECO:0000256" key="2">
    <source>
        <dbReference type="ARBA" id="ARBA00022679"/>
    </source>
</evidence>
<protein>
    <submittedName>
        <fullName evidence="5">Queuosine biosynthesis protein</fullName>
    </submittedName>
</protein>
<dbReference type="PANTHER" id="PTHR30307">
    <property type="entry name" value="S-ADENOSYLMETHIONINE:TRNA RIBOSYLTRANSFERASE-ISOMERASE"/>
    <property type="match status" value="1"/>
</dbReference>
<keyword evidence="3" id="KW-0949">S-adenosyl-L-methionine</keyword>
<evidence type="ECO:0000256" key="1">
    <source>
        <dbReference type="ARBA" id="ARBA00022490"/>
    </source>
</evidence>
<dbReference type="Proteomes" id="UP001344906">
    <property type="component" value="Unassembled WGS sequence"/>
</dbReference>
<evidence type="ECO:0000256" key="4">
    <source>
        <dbReference type="ARBA" id="ARBA00022785"/>
    </source>
</evidence>
<gene>
    <name evidence="5" type="ORF">KDH_29620</name>
</gene>
<keyword evidence="4" id="KW-0671">Queuosine biosynthesis</keyword>
<accession>A0ABQ6FUA9</accession>
<keyword evidence="2" id="KW-0808">Transferase</keyword>
<evidence type="ECO:0000256" key="3">
    <source>
        <dbReference type="ARBA" id="ARBA00022691"/>
    </source>
</evidence>
<keyword evidence="1" id="KW-0963">Cytoplasm</keyword>
<organism evidence="5 6">
    <name type="scientific">Dictyobacter halimunensis</name>
    <dbReference type="NCBI Taxonomy" id="3026934"/>
    <lineage>
        <taxon>Bacteria</taxon>
        <taxon>Bacillati</taxon>
        <taxon>Chloroflexota</taxon>
        <taxon>Ktedonobacteria</taxon>
        <taxon>Ktedonobacterales</taxon>
        <taxon>Dictyobacteraceae</taxon>
        <taxon>Dictyobacter</taxon>
    </lineage>
</organism>
<dbReference type="Gene3D" id="3.40.1780.10">
    <property type="entry name" value="QueA-like"/>
    <property type="match status" value="1"/>
</dbReference>
<evidence type="ECO:0000313" key="6">
    <source>
        <dbReference type="Proteomes" id="UP001344906"/>
    </source>
</evidence>